<dbReference type="SUPFAM" id="SSF103473">
    <property type="entry name" value="MFS general substrate transporter"/>
    <property type="match status" value="1"/>
</dbReference>
<evidence type="ECO:0000313" key="9">
    <source>
        <dbReference type="EMBL" id="MCT2583666.1"/>
    </source>
</evidence>
<feature type="transmembrane region" description="Helical" evidence="7">
    <location>
        <begin position="204"/>
        <end position="223"/>
    </location>
</feature>
<keyword evidence="2" id="KW-0813">Transport</keyword>
<feature type="transmembrane region" description="Helical" evidence="7">
    <location>
        <begin position="12"/>
        <end position="31"/>
    </location>
</feature>
<name>A0ABT2J7B3_9PSEU</name>
<proteinExistence type="predicted"/>
<feature type="transmembrane region" description="Helical" evidence="7">
    <location>
        <begin position="84"/>
        <end position="103"/>
    </location>
</feature>
<dbReference type="NCBIfam" id="TIGR00711">
    <property type="entry name" value="efflux_EmrB"/>
    <property type="match status" value="1"/>
</dbReference>
<sequence>MVAEPQIRVRSPWVAALTLVLTCGAQFVVVIDETIVNVALPSIGTELAFGTAELAWVVDAYMLLFGGFLLLGGRCADLFGRVRMFRVGLTLFAVASLVAGLAGSPELLVVARAAQGLGAALLSPAALSILVVTFTEENARRRALGIWGGLIGVAGVSGVILGGVITEAVGWPWIFFVNVPIAIVLGGLTLLLPTGEACASTGRFNPVGATLVTSGLLLLIYTVIETSHRSWSDPVTVAGLAGAAALLVAFVAHERRTANPIVRLGLLARRPVAVANILTVLVSAGLYGMFFLLTLYMQQVHQWSPLRTGWSWAPFGVAIAVVTVLAIRLLPRIGSRSLVVGGLLLFAAGQYLLLRTTATGGYVEELLPALLLCGAGLGLALVPNTVTAVSGIAPAEAGAASGTLNTSQQVGGAVGLAVLATLATRRFASELATGTTPADAIMSGFHHAFTVMLGLTATAVLVAFLVPSVRRPVDVGAIA</sequence>
<keyword evidence="3" id="KW-1003">Cell membrane</keyword>
<evidence type="ECO:0000256" key="1">
    <source>
        <dbReference type="ARBA" id="ARBA00004651"/>
    </source>
</evidence>
<feature type="transmembrane region" description="Helical" evidence="7">
    <location>
        <begin position="366"/>
        <end position="389"/>
    </location>
</feature>
<feature type="transmembrane region" description="Helical" evidence="7">
    <location>
        <begin position="309"/>
        <end position="330"/>
    </location>
</feature>
<dbReference type="InterPro" id="IPR004638">
    <property type="entry name" value="EmrB-like"/>
</dbReference>
<feature type="transmembrane region" description="Helical" evidence="7">
    <location>
        <begin position="273"/>
        <end position="297"/>
    </location>
</feature>
<feature type="transmembrane region" description="Helical" evidence="7">
    <location>
        <begin position="171"/>
        <end position="192"/>
    </location>
</feature>
<gene>
    <name evidence="9" type="ORF">JT362_11110</name>
</gene>
<feature type="transmembrane region" description="Helical" evidence="7">
    <location>
        <begin position="109"/>
        <end position="132"/>
    </location>
</feature>
<dbReference type="EMBL" id="JAFFZE010000009">
    <property type="protein sequence ID" value="MCT2583666.1"/>
    <property type="molecule type" value="Genomic_DNA"/>
</dbReference>
<dbReference type="CDD" id="cd17321">
    <property type="entry name" value="MFS_MMR_MDR_like"/>
    <property type="match status" value="1"/>
</dbReference>
<dbReference type="InterPro" id="IPR020846">
    <property type="entry name" value="MFS_dom"/>
</dbReference>
<feature type="domain" description="Major facilitator superfamily (MFS) profile" evidence="8">
    <location>
        <begin position="18"/>
        <end position="471"/>
    </location>
</feature>
<dbReference type="Gene3D" id="1.20.1250.20">
    <property type="entry name" value="MFS general substrate transporter like domains"/>
    <property type="match status" value="1"/>
</dbReference>
<keyword evidence="10" id="KW-1185">Reference proteome</keyword>
<reference evidence="9 10" key="1">
    <citation type="submission" date="2021-02" db="EMBL/GenBank/DDBJ databases">
        <title>Actinophytocola xerophila sp. nov., isolated from soil of cotton cropping field.</title>
        <authorList>
            <person name="Huang R."/>
            <person name="Chen X."/>
            <person name="Ge X."/>
            <person name="Liu W."/>
        </authorList>
    </citation>
    <scope>NUCLEOTIDE SEQUENCE [LARGE SCALE GENOMIC DNA]</scope>
    <source>
        <strain evidence="9 10">S1-96</strain>
    </source>
</reference>
<dbReference type="RefSeq" id="WP_260191020.1">
    <property type="nucleotide sequence ID" value="NZ_JAFFZE010000009.1"/>
</dbReference>
<evidence type="ECO:0000256" key="2">
    <source>
        <dbReference type="ARBA" id="ARBA00022448"/>
    </source>
</evidence>
<accession>A0ABT2J7B3</accession>
<dbReference type="Proteomes" id="UP001156441">
    <property type="component" value="Unassembled WGS sequence"/>
</dbReference>
<comment type="caution">
    <text evidence="9">The sequence shown here is derived from an EMBL/GenBank/DDBJ whole genome shotgun (WGS) entry which is preliminary data.</text>
</comment>
<evidence type="ECO:0000259" key="8">
    <source>
        <dbReference type="PROSITE" id="PS50850"/>
    </source>
</evidence>
<feature type="transmembrane region" description="Helical" evidence="7">
    <location>
        <begin position="144"/>
        <end position="165"/>
    </location>
</feature>
<evidence type="ECO:0000256" key="4">
    <source>
        <dbReference type="ARBA" id="ARBA00022692"/>
    </source>
</evidence>
<dbReference type="InterPro" id="IPR036259">
    <property type="entry name" value="MFS_trans_sf"/>
</dbReference>
<keyword evidence="5 7" id="KW-1133">Transmembrane helix</keyword>
<keyword evidence="4 7" id="KW-0812">Transmembrane</keyword>
<feature type="transmembrane region" description="Helical" evidence="7">
    <location>
        <begin position="337"/>
        <end position="354"/>
    </location>
</feature>
<feature type="transmembrane region" description="Helical" evidence="7">
    <location>
        <begin position="410"/>
        <end position="428"/>
    </location>
</feature>
<keyword evidence="6 7" id="KW-0472">Membrane</keyword>
<evidence type="ECO:0000256" key="5">
    <source>
        <dbReference type="ARBA" id="ARBA00022989"/>
    </source>
</evidence>
<evidence type="ECO:0000313" key="10">
    <source>
        <dbReference type="Proteomes" id="UP001156441"/>
    </source>
</evidence>
<dbReference type="Pfam" id="PF07690">
    <property type="entry name" value="MFS_1"/>
    <property type="match status" value="1"/>
</dbReference>
<dbReference type="InterPro" id="IPR011701">
    <property type="entry name" value="MFS"/>
</dbReference>
<dbReference type="PANTHER" id="PTHR42718:SF46">
    <property type="entry name" value="BLR6921 PROTEIN"/>
    <property type="match status" value="1"/>
</dbReference>
<comment type="subcellular location">
    <subcellularLocation>
        <location evidence="1">Cell membrane</location>
        <topology evidence="1">Multi-pass membrane protein</topology>
    </subcellularLocation>
</comment>
<dbReference type="Gene3D" id="1.20.1720.10">
    <property type="entry name" value="Multidrug resistance protein D"/>
    <property type="match status" value="1"/>
</dbReference>
<feature type="transmembrane region" description="Helical" evidence="7">
    <location>
        <begin position="54"/>
        <end position="72"/>
    </location>
</feature>
<evidence type="ECO:0000256" key="6">
    <source>
        <dbReference type="ARBA" id="ARBA00023136"/>
    </source>
</evidence>
<protein>
    <submittedName>
        <fullName evidence="9">MFS transporter</fullName>
    </submittedName>
</protein>
<organism evidence="9 10">
    <name type="scientific">Actinophytocola gossypii</name>
    <dbReference type="NCBI Taxonomy" id="2812003"/>
    <lineage>
        <taxon>Bacteria</taxon>
        <taxon>Bacillati</taxon>
        <taxon>Actinomycetota</taxon>
        <taxon>Actinomycetes</taxon>
        <taxon>Pseudonocardiales</taxon>
        <taxon>Pseudonocardiaceae</taxon>
    </lineage>
</organism>
<evidence type="ECO:0000256" key="7">
    <source>
        <dbReference type="SAM" id="Phobius"/>
    </source>
</evidence>
<dbReference type="PANTHER" id="PTHR42718">
    <property type="entry name" value="MAJOR FACILITATOR SUPERFAMILY MULTIDRUG TRANSPORTER MFSC"/>
    <property type="match status" value="1"/>
</dbReference>
<feature type="transmembrane region" description="Helical" evidence="7">
    <location>
        <begin position="235"/>
        <end position="252"/>
    </location>
</feature>
<dbReference type="PROSITE" id="PS50850">
    <property type="entry name" value="MFS"/>
    <property type="match status" value="1"/>
</dbReference>
<evidence type="ECO:0000256" key="3">
    <source>
        <dbReference type="ARBA" id="ARBA00022475"/>
    </source>
</evidence>
<feature type="transmembrane region" description="Helical" evidence="7">
    <location>
        <begin position="448"/>
        <end position="466"/>
    </location>
</feature>